<evidence type="ECO:0000313" key="1">
    <source>
        <dbReference type="Proteomes" id="UP000790787"/>
    </source>
</evidence>
<gene>
    <name evidence="2" type="primary">LOC142175299</name>
</gene>
<protein>
    <submittedName>
        <fullName evidence="2">Precursor of CEP13-like</fullName>
    </submittedName>
</protein>
<accession>A0AC58TL76</accession>
<keyword evidence="1" id="KW-1185">Reference proteome</keyword>
<evidence type="ECO:0000313" key="2">
    <source>
        <dbReference type="RefSeq" id="XP_075097986.1"/>
    </source>
</evidence>
<name>A0AC58TL76_TOBAC</name>
<reference evidence="2" key="2">
    <citation type="submission" date="2025-08" db="UniProtKB">
        <authorList>
            <consortium name="RefSeq"/>
        </authorList>
    </citation>
    <scope>IDENTIFICATION</scope>
    <source>
        <tissue evidence="2">Leaf</tissue>
    </source>
</reference>
<sequence length="93" mass="10317">MVRRSAVSLTLIILLICYVPHFEARKLLMKTMEDKKIDLYQKANVLLNSLPKGAVPPSSPSKKGHAKLVTLKHYVGAYFDHNMESVPSPGIGN</sequence>
<reference evidence="1" key="1">
    <citation type="journal article" date="2014" name="Nat. Commun.">
        <title>The tobacco genome sequence and its comparison with those of tomato and potato.</title>
        <authorList>
            <person name="Sierro N."/>
            <person name="Battey J.N."/>
            <person name="Ouadi S."/>
            <person name="Bakaher N."/>
            <person name="Bovet L."/>
            <person name="Willig A."/>
            <person name="Goepfert S."/>
            <person name="Peitsch M.C."/>
            <person name="Ivanov N.V."/>
        </authorList>
    </citation>
    <scope>NUCLEOTIDE SEQUENCE [LARGE SCALE GENOMIC DNA]</scope>
</reference>
<dbReference type="Proteomes" id="UP000790787">
    <property type="component" value="Chromosome 21"/>
</dbReference>
<proteinExistence type="predicted"/>
<organism evidence="1 2">
    <name type="scientific">Nicotiana tabacum</name>
    <name type="common">Common tobacco</name>
    <dbReference type="NCBI Taxonomy" id="4097"/>
    <lineage>
        <taxon>Eukaryota</taxon>
        <taxon>Viridiplantae</taxon>
        <taxon>Streptophyta</taxon>
        <taxon>Embryophyta</taxon>
        <taxon>Tracheophyta</taxon>
        <taxon>Spermatophyta</taxon>
        <taxon>Magnoliopsida</taxon>
        <taxon>eudicotyledons</taxon>
        <taxon>Gunneridae</taxon>
        <taxon>Pentapetalae</taxon>
        <taxon>asterids</taxon>
        <taxon>lamiids</taxon>
        <taxon>Solanales</taxon>
        <taxon>Solanaceae</taxon>
        <taxon>Nicotianoideae</taxon>
        <taxon>Nicotianeae</taxon>
        <taxon>Nicotiana</taxon>
    </lineage>
</organism>
<dbReference type="RefSeq" id="XP_075097986.1">
    <property type="nucleotide sequence ID" value="XM_075241885.1"/>
</dbReference>